<dbReference type="EMBL" id="NOXU01000027">
    <property type="protein sequence ID" value="OYQ35023.1"/>
    <property type="molecule type" value="Genomic_DNA"/>
</dbReference>
<evidence type="ECO:0000313" key="6">
    <source>
        <dbReference type="Proteomes" id="UP000216998"/>
    </source>
</evidence>
<proteinExistence type="predicted"/>
<dbReference type="Pfam" id="PF12833">
    <property type="entry name" value="HTH_18"/>
    <property type="match status" value="1"/>
</dbReference>
<dbReference type="InterPro" id="IPR018060">
    <property type="entry name" value="HTH_AraC"/>
</dbReference>
<dbReference type="PANTHER" id="PTHR47894:SF1">
    <property type="entry name" value="HTH-TYPE TRANSCRIPTIONAL REGULATOR VQSM"/>
    <property type="match status" value="1"/>
</dbReference>
<evidence type="ECO:0000313" key="5">
    <source>
        <dbReference type="EMBL" id="OYQ35023.1"/>
    </source>
</evidence>
<evidence type="ECO:0000256" key="2">
    <source>
        <dbReference type="ARBA" id="ARBA00023125"/>
    </source>
</evidence>
<feature type="domain" description="HTH araC/xylS-type" evidence="4">
    <location>
        <begin position="235"/>
        <end position="333"/>
    </location>
</feature>
<dbReference type="PROSITE" id="PS01124">
    <property type="entry name" value="HTH_ARAC_FAMILY_2"/>
    <property type="match status" value="1"/>
</dbReference>
<evidence type="ECO:0000259" key="4">
    <source>
        <dbReference type="PROSITE" id="PS01124"/>
    </source>
</evidence>
<keyword evidence="2" id="KW-0238">DNA-binding</keyword>
<dbReference type="Gene3D" id="1.10.10.60">
    <property type="entry name" value="Homeodomain-like"/>
    <property type="match status" value="1"/>
</dbReference>
<dbReference type="AlphaFoldDB" id="A0A255Z0K1"/>
<evidence type="ECO:0000256" key="3">
    <source>
        <dbReference type="ARBA" id="ARBA00023163"/>
    </source>
</evidence>
<reference evidence="5 6" key="1">
    <citation type="submission" date="2017-07" db="EMBL/GenBank/DDBJ databases">
        <title>Niveispirillum cyanobacteriorum sp. nov., isolated from cyanobacterial aggregates in a eutrophic lake.</title>
        <authorList>
            <person name="Cai H."/>
        </authorList>
    </citation>
    <scope>NUCLEOTIDE SEQUENCE [LARGE SCALE GENOMIC DNA]</scope>
    <source>
        <strain evidence="6">TH1-14</strain>
    </source>
</reference>
<comment type="caution">
    <text evidence="5">The sequence shown here is derived from an EMBL/GenBank/DDBJ whole genome shotgun (WGS) entry which is preliminary data.</text>
</comment>
<dbReference type="PANTHER" id="PTHR47894">
    <property type="entry name" value="HTH-TYPE TRANSCRIPTIONAL REGULATOR GADX"/>
    <property type="match status" value="1"/>
</dbReference>
<keyword evidence="1" id="KW-0805">Transcription regulation</keyword>
<dbReference type="InterPro" id="IPR009057">
    <property type="entry name" value="Homeodomain-like_sf"/>
</dbReference>
<keyword evidence="3" id="KW-0804">Transcription</keyword>
<dbReference type="GO" id="GO:0005829">
    <property type="term" value="C:cytosol"/>
    <property type="evidence" value="ECO:0007669"/>
    <property type="project" value="TreeGrafter"/>
</dbReference>
<dbReference type="GO" id="GO:0000976">
    <property type="term" value="F:transcription cis-regulatory region binding"/>
    <property type="evidence" value="ECO:0007669"/>
    <property type="project" value="TreeGrafter"/>
</dbReference>
<dbReference type="SMART" id="SM00342">
    <property type="entry name" value="HTH_ARAC"/>
    <property type="match status" value="1"/>
</dbReference>
<name>A0A255Z0K1_9PROT</name>
<dbReference type="PROSITE" id="PS00041">
    <property type="entry name" value="HTH_ARAC_FAMILY_1"/>
    <property type="match status" value="1"/>
</dbReference>
<dbReference type="SUPFAM" id="SSF46689">
    <property type="entry name" value="Homeodomain-like"/>
    <property type="match status" value="1"/>
</dbReference>
<dbReference type="InterPro" id="IPR020449">
    <property type="entry name" value="Tscrpt_reg_AraC-type_HTH"/>
</dbReference>
<dbReference type="OrthoDB" id="9805730at2"/>
<dbReference type="PRINTS" id="PR00032">
    <property type="entry name" value="HTHARAC"/>
</dbReference>
<accession>A0A255Z0K1</accession>
<gene>
    <name evidence="5" type="ORF">CHU95_09970</name>
</gene>
<dbReference type="InterPro" id="IPR018062">
    <property type="entry name" value="HTH_AraC-typ_CS"/>
</dbReference>
<protein>
    <recommendedName>
        <fullName evidence="4">HTH araC/xylS-type domain-containing protein</fullName>
    </recommendedName>
</protein>
<sequence length="335" mass="36871">MEKGSVSIHFVAAALDGVLARGMEPAPVLRKAGIAPALLWQPGARVPVQSYAALLREVAQLLDDEFFGQDSRRMKVGSFALACLLALEGGGDLGGALDLLCRAYNTIFDDLRVSVRREGRRAALEIAPTRPGHTLPVFAVETLFVYIHGVACWLVRRRIAIEEACLPYAEPAHGAEYFVLFSTQLRFGQDQCRLWFDAALLSLPVAQDRRAARGFLNQAPESFLVKYRNPDGFARRVANLLRRRPPDEWPGAEDAAAALRCSPATLRRTLRQEGTSFQAIKDRLRLDLAKAALARPGLSVADIATQLGYAEPAAFNRAFRQWTGTTPARYRRASG</sequence>
<dbReference type="GO" id="GO:0003700">
    <property type="term" value="F:DNA-binding transcription factor activity"/>
    <property type="evidence" value="ECO:0007669"/>
    <property type="project" value="InterPro"/>
</dbReference>
<dbReference type="InterPro" id="IPR032687">
    <property type="entry name" value="AraC-type_N"/>
</dbReference>
<dbReference type="Proteomes" id="UP000216998">
    <property type="component" value="Unassembled WGS sequence"/>
</dbReference>
<organism evidence="5 6">
    <name type="scientific">Niveispirillum lacus</name>
    <dbReference type="NCBI Taxonomy" id="1981099"/>
    <lineage>
        <taxon>Bacteria</taxon>
        <taxon>Pseudomonadati</taxon>
        <taxon>Pseudomonadota</taxon>
        <taxon>Alphaproteobacteria</taxon>
        <taxon>Rhodospirillales</taxon>
        <taxon>Azospirillaceae</taxon>
        <taxon>Niveispirillum</taxon>
    </lineage>
</organism>
<evidence type="ECO:0000256" key="1">
    <source>
        <dbReference type="ARBA" id="ARBA00023015"/>
    </source>
</evidence>
<dbReference type="Pfam" id="PF12625">
    <property type="entry name" value="Arabinose_bd"/>
    <property type="match status" value="1"/>
</dbReference>
<keyword evidence="6" id="KW-1185">Reference proteome</keyword>